<dbReference type="AlphaFoldDB" id="A0AAV7SD67"/>
<protein>
    <submittedName>
        <fullName evidence="2">Uncharacterized protein</fullName>
    </submittedName>
</protein>
<gene>
    <name evidence="2" type="ORF">NDU88_002237</name>
</gene>
<evidence type="ECO:0000256" key="1">
    <source>
        <dbReference type="SAM" id="MobiDB-lite"/>
    </source>
</evidence>
<proteinExistence type="predicted"/>
<feature type="region of interest" description="Disordered" evidence="1">
    <location>
        <begin position="176"/>
        <end position="240"/>
    </location>
</feature>
<reference evidence="2" key="1">
    <citation type="journal article" date="2022" name="bioRxiv">
        <title>Sequencing and chromosome-scale assembly of the giantPleurodeles waltlgenome.</title>
        <authorList>
            <person name="Brown T."/>
            <person name="Elewa A."/>
            <person name="Iarovenko S."/>
            <person name="Subramanian E."/>
            <person name="Araus A.J."/>
            <person name="Petzold A."/>
            <person name="Susuki M."/>
            <person name="Suzuki K.-i.T."/>
            <person name="Hayashi T."/>
            <person name="Toyoda A."/>
            <person name="Oliveira C."/>
            <person name="Osipova E."/>
            <person name="Leigh N.D."/>
            <person name="Simon A."/>
            <person name="Yun M.H."/>
        </authorList>
    </citation>
    <scope>NUCLEOTIDE SEQUENCE</scope>
    <source>
        <strain evidence="2">20211129_DDA</strain>
        <tissue evidence="2">Liver</tissue>
    </source>
</reference>
<comment type="caution">
    <text evidence="2">The sequence shown here is derived from an EMBL/GenBank/DDBJ whole genome shotgun (WGS) entry which is preliminary data.</text>
</comment>
<sequence>MSGEERTRDGVPFFAGAPPAWTGAQESALYLLGTRSAPPRSAPISIRSQIISVRVGAQSNLSLVGRAKTVPCLEPSRSNGQEQVSSVGESGPPDPLTPSSFRCPRVPGLLCLLLYSSSPLLFTQGGGPCARPESFPAPLSAMQTDEPGCSQRRERLAARLKLGSLLSRQLADRLSPLAGRSGTSAPGAPGWGGRRWPGRRRSRPSVEAAAPLQTTGSRTSARDVGSFCAVHGASGPGRPP</sequence>
<organism evidence="2 3">
    <name type="scientific">Pleurodeles waltl</name>
    <name type="common">Iberian ribbed newt</name>
    <dbReference type="NCBI Taxonomy" id="8319"/>
    <lineage>
        <taxon>Eukaryota</taxon>
        <taxon>Metazoa</taxon>
        <taxon>Chordata</taxon>
        <taxon>Craniata</taxon>
        <taxon>Vertebrata</taxon>
        <taxon>Euteleostomi</taxon>
        <taxon>Amphibia</taxon>
        <taxon>Batrachia</taxon>
        <taxon>Caudata</taxon>
        <taxon>Salamandroidea</taxon>
        <taxon>Salamandridae</taxon>
        <taxon>Pleurodelinae</taxon>
        <taxon>Pleurodeles</taxon>
    </lineage>
</organism>
<keyword evidence="3" id="KW-1185">Reference proteome</keyword>
<evidence type="ECO:0000313" key="3">
    <source>
        <dbReference type="Proteomes" id="UP001066276"/>
    </source>
</evidence>
<feature type="compositionally biased region" description="Polar residues" evidence="1">
    <location>
        <begin position="76"/>
        <end position="88"/>
    </location>
</feature>
<accession>A0AAV7SD67</accession>
<dbReference type="Proteomes" id="UP001066276">
    <property type="component" value="Chromosome 4_2"/>
</dbReference>
<dbReference type="EMBL" id="JANPWB010000008">
    <property type="protein sequence ID" value="KAJ1161756.1"/>
    <property type="molecule type" value="Genomic_DNA"/>
</dbReference>
<name>A0AAV7SD67_PLEWA</name>
<evidence type="ECO:0000313" key="2">
    <source>
        <dbReference type="EMBL" id="KAJ1161756.1"/>
    </source>
</evidence>
<feature type="region of interest" description="Disordered" evidence="1">
    <location>
        <begin position="73"/>
        <end position="96"/>
    </location>
</feature>